<dbReference type="InterPro" id="IPR051052">
    <property type="entry name" value="Diverse_substrate_MTase"/>
</dbReference>
<dbReference type="PANTHER" id="PTHR44942">
    <property type="entry name" value="METHYLTRANSF_11 DOMAIN-CONTAINING PROTEIN"/>
    <property type="match status" value="1"/>
</dbReference>
<name>A0A7K1VB35_9NOCA</name>
<accession>A0A7K1VB35</accession>
<evidence type="ECO:0000259" key="4">
    <source>
        <dbReference type="Pfam" id="PF08241"/>
    </source>
</evidence>
<evidence type="ECO:0000256" key="2">
    <source>
        <dbReference type="ARBA" id="ARBA00022603"/>
    </source>
</evidence>
<dbReference type="RefSeq" id="WP_157393435.1">
    <property type="nucleotide sequence ID" value="NZ_WRPP01000016.1"/>
</dbReference>
<dbReference type="AlphaFoldDB" id="A0A7K1VB35"/>
<dbReference type="Gene3D" id="3.40.50.150">
    <property type="entry name" value="Vaccinia Virus protein VP39"/>
    <property type="match status" value="1"/>
</dbReference>
<dbReference type="Pfam" id="PF08241">
    <property type="entry name" value="Methyltransf_11"/>
    <property type="match status" value="1"/>
</dbReference>
<dbReference type="CDD" id="cd02440">
    <property type="entry name" value="AdoMet_MTases"/>
    <property type="match status" value="1"/>
</dbReference>
<sequence length="294" mass="31881">MTYEHPLAYVLGLEGVALLRAFAGEHDRDFIEARFREIRQLLDGELATHPGVDVSTAESPEGYGIWAETYDGPNPAFGFVDTFIRPIAEQLPSGIALDAACGTGRITALLADCGHKPIGVDATPEMLEQARNRLPDTDFRVGPLENLPIATASIDIVTCALALSHVPDLTQVFTEFARVLRPGGHAIIADIHPDRVARTHVPTVRLPDGTPARIRSHHHPTGDYVRAALAAGLSIRACKEPIPPQRLTSTALPPTTDPGPWEIWPWSLYSLIPEAASSADVGAPSLLLWHFQRD</sequence>
<dbReference type="InterPro" id="IPR029063">
    <property type="entry name" value="SAM-dependent_MTases_sf"/>
</dbReference>
<comment type="similarity">
    <text evidence="1">Belongs to the methyltransferase superfamily.</text>
</comment>
<dbReference type="InterPro" id="IPR013216">
    <property type="entry name" value="Methyltransf_11"/>
</dbReference>
<evidence type="ECO:0000256" key="3">
    <source>
        <dbReference type="ARBA" id="ARBA00022679"/>
    </source>
</evidence>
<keyword evidence="3 5" id="KW-0808">Transferase</keyword>
<protein>
    <submittedName>
        <fullName evidence="5">Methyltransferase domain-containing protein</fullName>
    </submittedName>
</protein>
<evidence type="ECO:0000256" key="1">
    <source>
        <dbReference type="ARBA" id="ARBA00008361"/>
    </source>
</evidence>
<dbReference type="SUPFAM" id="SSF53335">
    <property type="entry name" value="S-adenosyl-L-methionine-dependent methyltransferases"/>
    <property type="match status" value="1"/>
</dbReference>
<keyword evidence="2 5" id="KW-0489">Methyltransferase</keyword>
<gene>
    <name evidence="5" type="ORF">GPX89_42285</name>
</gene>
<dbReference type="GO" id="GO:0008757">
    <property type="term" value="F:S-adenosylmethionine-dependent methyltransferase activity"/>
    <property type="evidence" value="ECO:0007669"/>
    <property type="project" value="InterPro"/>
</dbReference>
<feature type="domain" description="Methyltransferase type 11" evidence="4">
    <location>
        <begin position="97"/>
        <end position="188"/>
    </location>
</feature>
<organism evidence="5 6">
    <name type="scientific">Nocardia terrae</name>
    <dbReference type="NCBI Taxonomy" id="2675851"/>
    <lineage>
        <taxon>Bacteria</taxon>
        <taxon>Bacillati</taxon>
        <taxon>Actinomycetota</taxon>
        <taxon>Actinomycetes</taxon>
        <taxon>Mycobacteriales</taxon>
        <taxon>Nocardiaceae</taxon>
        <taxon>Nocardia</taxon>
    </lineage>
</organism>
<reference evidence="5 6" key="1">
    <citation type="submission" date="2019-12" db="EMBL/GenBank/DDBJ databases">
        <title>Nocardia sp. nov. ET3-3 isolated from soil.</title>
        <authorList>
            <person name="Kanchanasin P."/>
            <person name="Tanasupawat S."/>
            <person name="Yuki M."/>
            <person name="Kudo T."/>
        </authorList>
    </citation>
    <scope>NUCLEOTIDE SEQUENCE [LARGE SCALE GENOMIC DNA]</scope>
    <source>
        <strain evidence="5 6">ET3-3</strain>
    </source>
</reference>
<comment type="caution">
    <text evidence="5">The sequence shown here is derived from an EMBL/GenBank/DDBJ whole genome shotgun (WGS) entry which is preliminary data.</text>
</comment>
<dbReference type="Proteomes" id="UP000466794">
    <property type="component" value="Unassembled WGS sequence"/>
</dbReference>
<evidence type="ECO:0000313" key="6">
    <source>
        <dbReference type="Proteomes" id="UP000466794"/>
    </source>
</evidence>
<dbReference type="EMBL" id="WRPP01000016">
    <property type="protein sequence ID" value="MVU83845.1"/>
    <property type="molecule type" value="Genomic_DNA"/>
</dbReference>
<proteinExistence type="inferred from homology"/>
<dbReference type="PANTHER" id="PTHR44942:SF4">
    <property type="entry name" value="METHYLTRANSFERASE TYPE 11 DOMAIN-CONTAINING PROTEIN"/>
    <property type="match status" value="1"/>
</dbReference>
<dbReference type="GO" id="GO:0032259">
    <property type="term" value="P:methylation"/>
    <property type="evidence" value="ECO:0007669"/>
    <property type="project" value="UniProtKB-KW"/>
</dbReference>
<keyword evidence="6" id="KW-1185">Reference proteome</keyword>
<evidence type="ECO:0000313" key="5">
    <source>
        <dbReference type="EMBL" id="MVU83845.1"/>
    </source>
</evidence>